<gene>
    <name evidence="2" type="ORF">D3273_19545</name>
</gene>
<dbReference type="AlphaFoldDB" id="A0A4Q2U3D0"/>
<reference evidence="2 3" key="2">
    <citation type="submission" date="2019-02" db="EMBL/GenBank/DDBJ databases">
        <title>'Lichenibacterium ramalinii' gen. nov. sp. nov., 'Lichenibacterium minor' gen. nov. sp. nov.</title>
        <authorList>
            <person name="Pankratov T."/>
        </authorList>
    </citation>
    <scope>NUCLEOTIDE SEQUENCE [LARGE SCALE GENOMIC DNA]</scope>
    <source>
        <strain evidence="2 3">RmlP026</strain>
    </source>
</reference>
<feature type="domain" description="N-acyl amino acid synthase FeeM catalytic core" evidence="1">
    <location>
        <begin position="22"/>
        <end position="181"/>
    </location>
</feature>
<dbReference type="OrthoDB" id="9812697at2"/>
<keyword evidence="3" id="KW-1185">Reference proteome</keyword>
<comment type="caution">
    <text evidence="2">The sequence shown here is derived from an EMBL/GenBank/DDBJ whole genome shotgun (WGS) entry which is preliminary data.</text>
</comment>
<organism evidence="2 3">
    <name type="scientific">Lichenibacterium minor</name>
    <dbReference type="NCBI Taxonomy" id="2316528"/>
    <lineage>
        <taxon>Bacteria</taxon>
        <taxon>Pseudomonadati</taxon>
        <taxon>Pseudomonadota</taxon>
        <taxon>Alphaproteobacteria</taxon>
        <taxon>Hyphomicrobiales</taxon>
        <taxon>Lichenihabitantaceae</taxon>
        <taxon>Lichenibacterium</taxon>
    </lineage>
</organism>
<evidence type="ECO:0000313" key="3">
    <source>
        <dbReference type="Proteomes" id="UP000290759"/>
    </source>
</evidence>
<dbReference type="RefSeq" id="WP_129228577.1">
    <property type="nucleotide sequence ID" value="NZ_QYBB01000028.1"/>
</dbReference>
<dbReference type="InterPro" id="IPR016181">
    <property type="entry name" value="Acyl_CoA_acyltransferase"/>
</dbReference>
<dbReference type="Pfam" id="PF21926">
    <property type="entry name" value="FeeM"/>
    <property type="match status" value="1"/>
</dbReference>
<dbReference type="EMBL" id="QYBB01000028">
    <property type="protein sequence ID" value="RYC30268.1"/>
    <property type="molecule type" value="Genomic_DNA"/>
</dbReference>
<reference evidence="2 3" key="1">
    <citation type="submission" date="2018-12" db="EMBL/GenBank/DDBJ databases">
        <authorList>
            <person name="Grouzdev D.S."/>
            <person name="Krutkina M.S."/>
        </authorList>
    </citation>
    <scope>NUCLEOTIDE SEQUENCE [LARGE SCALE GENOMIC DNA]</scope>
    <source>
        <strain evidence="2 3">RmlP026</strain>
    </source>
</reference>
<dbReference type="SUPFAM" id="SSF55729">
    <property type="entry name" value="Acyl-CoA N-acyltransferases (Nat)"/>
    <property type="match status" value="1"/>
</dbReference>
<name>A0A4Q2U3D0_9HYPH</name>
<sequence length="222" mass="25843">MAITDLVRRTQCRPVEGQEFEDVCRLRYDSYRREGALLQDAPKRFSDRFDDEPNTRIFGLFLDGRLASSIRIHHVSRETPDHPSLHVFPEYLRPLLDEGRVLIDNTRFVVDFDASRSHPKLPYVTVRLVYMAGAWFQADIVLAAVRTEHQAFYRRLSGHREVCPARPYPMLAKPISLMALNYKEERARLERRHGFIASSHEERRAFFQGMISRNPIDAGMVA</sequence>
<dbReference type="Gene3D" id="3.40.630.30">
    <property type="match status" value="1"/>
</dbReference>
<dbReference type="InterPro" id="IPR054597">
    <property type="entry name" value="FeeM_cat"/>
</dbReference>
<accession>A0A4Q2U3D0</accession>
<evidence type="ECO:0000313" key="2">
    <source>
        <dbReference type="EMBL" id="RYC30268.1"/>
    </source>
</evidence>
<protein>
    <recommendedName>
        <fullName evidence="1">N-acyl amino acid synthase FeeM catalytic core domain-containing protein</fullName>
    </recommendedName>
</protein>
<dbReference type="Proteomes" id="UP000290759">
    <property type="component" value="Unassembled WGS sequence"/>
</dbReference>
<evidence type="ECO:0000259" key="1">
    <source>
        <dbReference type="Pfam" id="PF21926"/>
    </source>
</evidence>
<proteinExistence type="predicted"/>